<organism evidence="3 4">
    <name type="scientific">Lactobacillus gasseri 224-1</name>
    <dbReference type="NCBI Taxonomy" id="679196"/>
    <lineage>
        <taxon>Bacteria</taxon>
        <taxon>Bacillati</taxon>
        <taxon>Bacillota</taxon>
        <taxon>Bacilli</taxon>
        <taxon>Lactobacillales</taxon>
        <taxon>Lactobacillaceae</taxon>
        <taxon>Lactobacillus</taxon>
    </lineage>
</organism>
<dbReference type="Pfam" id="PF04892">
    <property type="entry name" value="VanZ"/>
    <property type="match status" value="1"/>
</dbReference>
<dbReference type="NCBIfam" id="NF037970">
    <property type="entry name" value="vanZ_1"/>
    <property type="match status" value="1"/>
</dbReference>
<evidence type="ECO:0000259" key="2">
    <source>
        <dbReference type="Pfam" id="PF04892"/>
    </source>
</evidence>
<dbReference type="Proteomes" id="UP000003684">
    <property type="component" value="Unassembled WGS sequence"/>
</dbReference>
<evidence type="ECO:0000313" key="4">
    <source>
        <dbReference type="Proteomes" id="UP000003684"/>
    </source>
</evidence>
<proteinExistence type="predicted"/>
<dbReference type="InterPro" id="IPR006976">
    <property type="entry name" value="VanZ-like"/>
</dbReference>
<keyword evidence="1" id="KW-0472">Membrane</keyword>
<feature type="transmembrane region" description="Helical" evidence="1">
    <location>
        <begin position="91"/>
        <end position="112"/>
    </location>
</feature>
<accession>D1YHI7</accession>
<sequence length="178" mass="20516">MKVGKLKNEKTVLTKREMIFVCLMLLVLLGLFISSSMTYHEQEMSPGFIHRHFPIIERIVGKWNIYYAGRWHNAFLDNGEAGMTQFVMRKFAHFSSYFLVGLFACLGLDRLFKKWCGPLFIWLGIIGLAGLDEFHQYLTGDRTPSLHDVALDSAGALLAILLCIFVYWIRHHQEKSNS</sequence>
<feature type="domain" description="VanZ-like" evidence="2">
    <location>
        <begin position="20"/>
        <end position="166"/>
    </location>
</feature>
<dbReference type="PIRSF" id="PIRSF019083">
    <property type="entry name" value="UCP019083_VanZ"/>
    <property type="match status" value="1"/>
</dbReference>
<evidence type="ECO:0000256" key="1">
    <source>
        <dbReference type="SAM" id="Phobius"/>
    </source>
</evidence>
<feature type="transmembrane region" description="Helical" evidence="1">
    <location>
        <begin position="150"/>
        <end position="169"/>
    </location>
</feature>
<name>D1YHI7_LACGS</name>
<dbReference type="InterPro" id="IPR016747">
    <property type="entry name" value="Phosphotransbutyrylase"/>
</dbReference>
<keyword evidence="1" id="KW-1133">Transmembrane helix</keyword>
<keyword evidence="1" id="KW-0812">Transmembrane</keyword>
<gene>
    <name evidence="3" type="ORF">HMPREF9209_0545</name>
</gene>
<dbReference type="AlphaFoldDB" id="D1YHI7"/>
<reference evidence="3 4" key="1">
    <citation type="submission" date="2009-12" db="EMBL/GenBank/DDBJ databases">
        <title>Genome Sequence of Lactobacillus gasseri 224-1.</title>
        <authorList>
            <person name="Durkin A.S."/>
            <person name="Madupu R."/>
            <person name="Torralba M."/>
            <person name="Methe B."/>
            <person name="Sutton G."/>
            <person name="Strausberg R.L."/>
            <person name="Nelson K.E."/>
        </authorList>
    </citation>
    <scope>NUCLEOTIDE SEQUENCE [LARGE SCALE GENOMIC DNA]</scope>
    <source>
        <strain evidence="3 4">224-1</strain>
    </source>
</reference>
<comment type="caution">
    <text evidence="3">The sequence shown here is derived from an EMBL/GenBank/DDBJ whole genome shotgun (WGS) entry which is preliminary data.</text>
</comment>
<feature type="transmembrane region" description="Helical" evidence="1">
    <location>
        <begin position="20"/>
        <end position="39"/>
    </location>
</feature>
<evidence type="ECO:0000313" key="3">
    <source>
        <dbReference type="EMBL" id="EFB63070.1"/>
    </source>
</evidence>
<feature type="transmembrane region" description="Helical" evidence="1">
    <location>
        <begin position="119"/>
        <end position="138"/>
    </location>
</feature>
<protein>
    <submittedName>
        <fullName evidence="3">VanZ-like protein</fullName>
    </submittedName>
</protein>
<dbReference type="EMBL" id="ADFT01000011">
    <property type="protein sequence ID" value="EFB63070.1"/>
    <property type="molecule type" value="Genomic_DNA"/>
</dbReference>